<dbReference type="PANTHER" id="PTHR23389:SF6">
    <property type="entry name" value="REPLICATION FACTOR C SUBUNIT 1"/>
    <property type="match status" value="1"/>
</dbReference>
<feature type="compositionally biased region" description="Polar residues" evidence="10">
    <location>
        <begin position="268"/>
        <end position="278"/>
    </location>
</feature>
<keyword evidence="8 9" id="KW-0539">Nucleus</keyword>
<dbReference type="FunFam" id="3.40.50.10190:FF:000001">
    <property type="entry name" value="Replication factor C subunit 1"/>
    <property type="match status" value="1"/>
</dbReference>
<feature type="compositionally biased region" description="Basic and acidic residues" evidence="10">
    <location>
        <begin position="170"/>
        <end position="228"/>
    </location>
</feature>
<dbReference type="CDD" id="cd18140">
    <property type="entry name" value="HLD_clamp_RFC"/>
    <property type="match status" value="1"/>
</dbReference>
<evidence type="ECO:0000256" key="4">
    <source>
        <dbReference type="ARBA" id="ARBA00020401"/>
    </source>
</evidence>
<dbReference type="GO" id="GO:0006281">
    <property type="term" value="P:DNA repair"/>
    <property type="evidence" value="ECO:0007669"/>
    <property type="project" value="InterPro"/>
</dbReference>
<dbReference type="SUPFAM" id="SSF48019">
    <property type="entry name" value="post-AAA+ oligomerization domain-like"/>
    <property type="match status" value="1"/>
</dbReference>
<dbReference type="AlphaFoldDB" id="L1JZG5"/>
<dbReference type="Gene3D" id="1.20.272.10">
    <property type="match status" value="1"/>
</dbReference>
<dbReference type="STRING" id="905079.L1JZG5"/>
<dbReference type="GO" id="GO:0006260">
    <property type="term" value="P:DNA replication"/>
    <property type="evidence" value="ECO:0007669"/>
    <property type="project" value="UniProtKB-KW"/>
</dbReference>
<reference evidence="14" key="2">
    <citation type="submission" date="2012-11" db="EMBL/GenBank/DDBJ databases">
        <authorList>
            <person name="Kuo A."/>
            <person name="Curtis B.A."/>
            <person name="Tanifuji G."/>
            <person name="Burki F."/>
            <person name="Gruber A."/>
            <person name="Irimia M."/>
            <person name="Maruyama S."/>
            <person name="Arias M.C."/>
            <person name="Ball S.G."/>
            <person name="Gile G.H."/>
            <person name="Hirakawa Y."/>
            <person name="Hopkins J.F."/>
            <person name="Rensing S.A."/>
            <person name="Schmutz J."/>
            <person name="Symeonidi A."/>
            <person name="Elias M."/>
            <person name="Eveleigh R.J."/>
            <person name="Herman E.K."/>
            <person name="Klute M.J."/>
            <person name="Nakayama T."/>
            <person name="Obornik M."/>
            <person name="Reyes-Prieto A."/>
            <person name="Armbrust E.V."/>
            <person name="Aves S.J."/>
            <person name="Beiko R.G."/>
            <person name="Coutinho P."/>
            <person name="Dacks J.B."/>
            <person name="Durnford D.G."/>
            <person name="Fast N.M."/>
            <person name="Green B.R."/>
            <person name="Grisdale C."/>
            <person name="Hempe F."/>
            <person name="Henrissat B."/>
            <person name="Hoppner M.P."/>
            <person name="Ishida K.-I."/>
            <person name="Kim E."/>
            <person name="Koreny L."/>
            <person name="Kroth P.G."/>
            <person name="Liu Y."/>
            <person name="Malik S.-B."/>
            <person name="Maier U.G."/>
            <person name="McRose D."/>
            <person name="Mock T."/>
            <person name="Neilson J.A."/>
            <person name="Onodera N.T."/>
            <person name="Poole A.M."/>
            <person name="Pritham E.J."/>
            <person name="Richards T.A."/>
            <person name="Rocap G."/>
            <person name="Roy S.W."/>
            <person name="Sarai C."/>
            <person name="Schaack S."/>
            <person name="Shirato S."/>
            <person name="Slamovits C.H."/>
            <person name="Spencer D.F."/>
            <person name="Suzuki S."/>
            <person name="Worden A.Z."/>
            <person name="Zauner S."/>
            <person name="Barry K."/>
            <person name="Bell C."/>
            <person name="Bharti A.K."/>
            <person name="Crow J.A."/>
            <person name="Grimwood J."/>
            <person name="Kramer R."/>
            <person name="Lindquist E."/>
            <person name="Lucas S."/>
            <person name="Salamov A."/>
            <person name="McFadden G.I."/>
            <person name="Lane C.E."/>
            <person name="Keeling P.J."/>
            <person name="Gray M.W."/>
            <person name="Grigoriev I.V."/>
            <person name="Archibald J.M."/>
        </authorList>
    </citation>
    <scope>NUCLEOTIDE SEQUENCE</scope>
    <source>
        <strain evidence="14">CCMP2712</strain>
    </source>
</reference>
<dbReference type="GO" id="GO:0003689">
    <property type="term" value="F:DNA clamp loader activity"/>
    <property type="evidence" value="ECO:0007669"/>
    <property type="project" value="UniProtKB-UniRule"/>
</dbReference>
<keyword evidence="7 9" id="KW-0067">ATP-binding</keyword>
<keyword evidence="14" id="KW-1185">Reference proteome</keyword>
<dbReference type="EMBL" id="JH992968">
    <property type="protein sequence ID" value="EKX53981.1"/>
    <property type="molecule type" value="Genomic_DNA"/>
</dbReference>
<dbReference type="GO" id="GO:0005634">
    <property type="term" value="C:nucleus"/>
    <property type="evidence" value="ECO:0007669"/>
    <property type="project" value="UniProtKB-SubCell"/>
</dbReference>
<dbReference type="PaxDb" id="55529-EKX53981"/>
<dbReference type="SUPFAM" id="SSF52540">
    <property type="entry name" value="P-loop containing nucleoside triphosphate hydrolases"/>
    <property type="match status" value="1"/>
</dbReference>
<dbReference type="Gene3D" id="3.40.50.10190">
    <property type="entry name" value="BRCT domain"/>
    <property type="match status" value="1"/>
</dbReference>
<keyword evidence="5 9" id="KW-0235">DNA replication</keyword>
<keyword evidence="6 9" id="KW-0547">Nucleotide-binding</keyword>
<feature type="region of interest" description="Disordered" evidence="10">
    <location>
        <begin position="1"/>
        <end position="313"/>
    </location>
</feature>
<evidence type="ECO:0000256" key="5">
    <source>
        <dbReference type="ARBA" id="ARBA00022705"/>
    </source>
</evidence>
<dbReference type="PANTHER" id="PTHR23389">
    <property type="entry name" value="CHROMOSOME TRANSMISSION FIDELITY FACTOR 18"/>
    <property type="match status" value="1"/>
</dbReference>
<feature type="compositionally biased region" description="Basic and acidic residues" evidence="10">
    <location>
        <begin position="26"/>
        <end position="36"/>
    </location>
</feature>
<dbReference type="PROSITE" id="PS50172">
    <property type="entry name" value="BRCT"/>
    <property type="match status" value="1"/>
</dbReference>
<dbReference type="CDD" id="cd17752">
    <property type="entry name" value="BRCT_RFC1"/>
    <property type="match status" value="1"/>
</dbReference>
<evidence type="ECO:0000313" key="13">
    <source>
        <dbReference type="EnsemblProtists" id="EKX53981"/>
    </source>
</evidence>
<evidence type="ECO:0000256" key="2">
    <source>
        <dbReference type="ARBA" id="ARBA00004229"/>
    </source>
</evidence>
<dbReference type="InterPro" id="IPR013725">
    <property type="entry name" value="DNA_replication_fac_RFC1_C"/>
</dbReference>
<dbReference type="GO" id="GO:0005663">
    <property type="term" value="C:DNA replication factor C complex"/>
    <property type="evidence" value="ECO:0007669"/>
    <property type="project" value="InterPro"/>
</dbReference>
<dbReference type="GO" id="GO:0009507">
    <property type="term" value="C:chloroplast"/>
    <property type="evidence" value="ECO:0007669"/>
    <property type="project" value="UniProtKB-SubCell"/>
</dbReference>
<dbReference type="KEGG" id="gtt:GUITHDRAFT_100231"/>
<feature type="compositionally biased region" description="Basic and acidic residues" evidence="10">
    <location>
        <begin position="235"/>
        <end position="253"/>
    </location>
</feature>
<proteinExistence type="inferred from homology"/>
<comment type="subcellular location">
    <subcellularLocation>
        <location evidence="1 9">Nucleus</location>
    </subcellularLocation>
    <subcellularLocation>
        <location evidence="2">Plastid</location>
        <location evidence="2">Chloroplast</location>
    </subcellularLocation>
</comment>
<evidence type="ECO:0000256" key="6">
    <source>
        <dbReference type="ARBA" id="ARBA00022741"/>
    </source>
</evidence>
<dbReference type="Gene3D" id="1.10.8.60">
    <property type="match status" value="1"/>
</dbReference>
<dbReference type="InterPro" id="IPR012178">
    <property type="entry name" value="RFC1"/>
</dbReference>
<evidence type="ECO:0000259" key="11">
    <source>
        <dbReference type="PROSITE" id="PS50172"/>
    </source>
</evidence>
<evidence type="ECO:0000256" key="3">
    <source>
        <dbReference type="ARBA" id="ARBA00006116"/>
    </source>
</evidence>
<evidence type="ECO:0000256" key="7">
    <source>
        <dbReference type="ARBA" id="ARBA00022840"/>
    </source>
</evidence>
<accession>L1JZG5</accession>
<feature type="compositionally biased region" description="Acidic residues" evidence="10">
    <location>
        <begin position="989"/>
        <end position="1008"/>
    </location>
</feature>
<dbReference type="GeneID" id="17310950"/>
<dbReference type="InterPro" id="IPR008921">
    <property type="entry name" value="DNA_pol3_clamp-load_cplx_C"/>
</dbReference>
<feature type="compositionally biased region" description="Basic and acidic residues" evidence="10">
    <location>
        <begin position="103"/>
        <end position="122"/>
    </location>
</feature>
<dbReference type="eggNOG" id="KOG1968">
    <property type="taxonomic scope" value="Eukaryota"/>
</dbReference>
<organism evidence="12">
    <name type="scientific">Guillardia theta (strain CCMP2712)</name>
    <name type="common">Cryptophyte</name>
    <dbReference type="NCBI Taxonomy" id="905079"/>
    <lineage>
        <taxon>Eukaryota</taxon>
        <taxon>Cryptophyceae</taxon>
        <taxon>Pyrenomonadales</taxon>
        <taxon>Geminigeraceae</taxon>
        <taxon>Guillardia</taxon>
    </lineage>
</organism>
<dbReference type="SMART" id="SM00382">
    <property type="entry name" value="AAA"/>
    <property type="match status" value="1"/>
</dbReference>
<dbReference type="RefSeq" id="XP_005840961.1">
    <property type="nucleotide sequence ID" value="XM_005840904.1"/>
</dbReference>
<dbReference type="Pfam" id="PF00004">
    <property type="entry name" value="AAA"/>
    <property type="match status" value="1"/>
</dbReference>
<gene>
    <name evidence="12" type="primary">RFC1</name>
    <name evidence="12" type="ORF">GUITHDRAFT_100231</name>
</gene>
<evidence type="ECO:0000313" key="14">
    <source>
        <dbReference type="Proteomes" id="UP000011087"/>
    </source>
</evidence>
<reference evidence="12 14" key="1">
    <citation type="journal article" date="2012" name="Nature">
        <title>Algal genomes reveal evolutionary mosaicism and the fate of nucleomorphs.</title>
        <authorList>
            <consortium name="DOE Joint Genome Institute"/>
            <person name="Curtis B.A."/>
            <person name="Tanifuji G."/>
            <person name="Burki F."/>
            <person name="Gruber A."/>
            <person name="Irimia M."/>
            <person name="Maruyama S."/>
            <person name="Arias M.C."/>
            <person name="Ball S.G."/>
            <person name="Gile G.H."/>
            <person name="Hirakawa Y."/>
            <person name="Hopkins J.F."/>
            <person name="Kuo A."/>
            <person name="Rensing S.A."/>
            <person name="Schmutz J."/>
            <person name="Symeonidi A."/>
            <person name="Elias M."/>
            <person name="Eveleigh R.J."/>
            <person name="Herman E.K."/>
            <person name="Klute M.J."/>
            <person name="Nakayama T."/>
            <person name="Obornik M."/>
            <person name="Reyes-Prieto A."/>
            <person name="Armbrust E.V."/>
            <person name="Aves S.J."/>
            <person name="Beiko R.G."/>
            <person name="Coutinho P."/>
            <person name="Dacks J.B."/>
            <person name="Durnford D.G."/>
            <person name="Fast N.M."/>
            <person name="Green B.R."/>
            <person name="Grisdale C.J."/>
            <person name="Hempel F."/>
            <person name="Henrissat B."/>
            <person name="Hoppner M.P."/>
            <person name="Ishida K."/>
            <person name="Kim E."/>
            <person name="Koreny L."/>
            <person name="Kroth P.G."/>
            <person name="Liu Y."/>
            <person name="Malik S.B."/>
            <person name="Maier U.G."/>
            <person name="McRose D."/>
            <person name="Mock T."/>
            <person name="Neilson J.A."/>
            <person name="Onodera N.T."/>
            <person name="Poole A.M."/>
            <person name="Pritham E.J."/>
            <person name="Richards T.A."/>
            <person name="Rocap G."/>
            <person name="Roy S.W."/>
            <person name="Sarai C."/>
            <person name="Schaack S."/>
            <person name="Shirato S."/>
            <person name="Slamovits C.H."/>
            <person name="Spencer D.F."/>
            <person name="Suzuki S."/>
            <person name="Worden A.Z."/>
            <person name="Zauner S."/>
            <person name="Barry K."/>
            <person name="Bell C."/>
            <person name="Bharti A.K."/>
            <person name="Crow J.A."/>
            <person name="Grimwood J."/>
            <person name="Kramer R."/>
            <person name="Lindquist E."/>
            <person name="Lucas S."/>
            <person name="Salamov A."/>
            <person name="McFadden G.I."/>
            <person name="Lane C.E."/>
            <person name="Keeling P.J."/>
            <person name="Gray M.W."/>
            <person name="Grigoriev I.V."/>
            <person name="Archibald J.M."/>
        </authorList>
    </citation>
    <scope>NUCLEOTIDE SEQUENCE</scope>
    <source>
        <strain evidence="12 14">CCMP2712</strain>
    </source>
</reference>
<dbReference type="OrthoDB" id="446168at2759"/>
<dbReference type="InterPro" id="IPR036420">
    <property type="entry name" value="BRCT_dom_sf"/>
</dbReference>
<dbReference type="GO" id="GO:0016887">
    <property type="term" value="F:ATP hydrolysis activity"/>
    <property type="evidence" value="ECO:0007669"/>
    <property type="project" value="InterPro"/>
</dbReference>
<feature type="compositionally biased region" description="Low complexity" evidence="10">
    <location>
        <begin position="434"/>
        <end position="450"/>
    </location>
</feature>
<dbReference type="OMA" id="QENYLHY"/>
<dbReference type="EnsemblProtists" id="EKX53981">
    <property type="protein sequence ID" value="EKX53981"/>
    <property type="gene ID" value="GUITHDRAFT_100231"/>
</dbReference>
<sequence>MPQDIRSFFVKNKSSNAPSDNAAEGSNEKQENKDSSPVKPQAKRASEEDQASPQKRKRQSGKEPKDDGVVTSKYFSQESDKVGNKRKTKGAFEDVTIIEDSEPEKGKKASKKEHPVASEEPARVASKSPTKAKKEEVAKSPVKAKKEEESSKSTSKAKEEEESSKSTSKAKKEEESSKSTSKAKKEEESSKSTSKAKKEEESSKSTSKAKKEEESSKSTAKAKKEEVSKAPVVTQKEEPKNSPVKAKTEDKSHSGQGGHVKSTEEVNSKASKPASETQADPPKRKWNWNQQKQDVPNKHLKEERIDENRGAPNCLSGKTFVITGVLDCLERDEASDLIKGYGGRVTGSVSKKTDFLLCGEEPGDSKVKKAEELKVPKIDEAGLFQLIKSTATSAPTNEAAKSPEAKVPVTKASPKKSAFTAKKDTAVKKETDSSVDIKSSSTKSTKTDVSGEGGTSLWVDKHSPAKCEDLVGNGDKRETLRRWLQNWGKSEAVSGQGRAKKEDADMNKRAVLITGPPGIGKTSTARLVITSLKYDVVEMNASDVRNKAGIDEKVSSLTSNHSLSGYFSKSEQSKIGNRRTCLIMDEVDGMSGGDRGGVQELINLIKNTRVPIVCIANDYYDKKISSLKNWCLDLRFQKPGKNLVVKRLEQIAREEGFQIKDRNVFQNALEKLVEGANGDIRHVINSLQTWRMRSNELNFADVAEMQKGGKEQSVVQASIFDVSTEWFLDSQKRNNATLGDRLDMFFFDADLIPLLVQENYLKTRTSLPPDEVKKNPEFHLMERMSRAAESISDSDLINSDIRKNQHWSLLPCYGTLATVKAGFPIRGIPPAFYSNELWRKQSFTKILGHTSTVNKKNRLLSDIQRCMKLKSSANKTDIACDYLGVLRNRLVKPLLDKGQNGIQDVIDLLDEYYFTKEEFDSICGELRIQDDKVAPDIYGSVDSKVKASLTRGYKQEGHKIAFVKSSGVKDLASKVKSQPKTLGRSGDMEKEDDEKEESEAEGENDSDTDAPTAASQQKGKKSKGGSSAAKAPASKSKSARGGKRAT</sequence>
<dbReference type="GO" id="GO:0005524">
    <property type="term" value="F:ATP binding"/>
    <property type="evidence" value="ECO:0007669"/>
    <property type="project" value="UniProtKB-UniRule"/>
</dbReference>
<dbReference type="Pfam" id="PF25361">
    <property type="entry name" value="AAA_lid_RFC1"/>
    <property type="match status" value="1"/>
</dbReference>
<comment type="similarity">
    <text evidence="3 9">Belongs to the activator 1 large subunit family.</text>
</comment>
<dbReference type="CDD" id="cd00009">
    <property type="entry name" value="AAA"/>
    <property type="match status" value="1"/>
</dbReference>
<dbReference type="PIRSF" id="PIRSF036578">
    <property type="entry name" value="RFC1"/>
    <property type="match status" value="1"/>
</dbReference>
<dbReference type="InterPro" id="IPR003593">
    <property type="entry name" value="AAA+_ATPase"/>
</dbReference>
<feature type="compositionally biased region" description="Basic residues" evidence="10">
    <location>
        <begin position="1037"/>
        <end position="1046"/>
    </location>
</feature>
<dbReference type="Pfam" id="PF08519">
    <property type="entry name" value="RFC1"/>
    <property type="match status" value="1"/>
</dbReference>
<dbReference type="FunFam" id="3.40.50.300:FF:000395">
    <property type="entry name" value="Replication factor C subunit 1"/>
    <property type="match status" value="1"/>
</dbReference>
<dbReference type="Pfam" id="PF00533">
    <property type="entry name" value="BRCT"/>
    <property type="match status" value="1"/>
</dbReference>
<evidence type="ECO:0000313" key="12">
    <source>
        <dbReference type="EMBL" id="EKX53981.1"/>
    </source>
</evidence>
<dbReference type="InterPro" id="IPR003959">
    <property type="entry name" value="ATPase_AAA_core"/>
</dbReference>
<dbReference type="SUPFAM" id="SSF52113">
    <property type="entry name" value="BRCT domain"/>
    <property type="match status" value="1"/>
</dbReference>
<name>L1JZG5_GUITC</name>
<dbReference type="SMART" id="SM00292">
    <property type="entry name" value="BRCT"/>
    <property type="match status" value="1"/>
</dbReference>
<dbReference type="Proteomes" id="UP000011087">
    <property type="component" value="Unassembled WGS sequence"/>
</dbReference>
<evidence type="ECO:0000256" key="9">
    <source>
        <dbReference type="PIRNR" id="PIRNR036578"/>
    </source>
</evidence>
<feature type="domain" description="BRCT" evidence="11">
    <location>
        <begin position="310"/>
        <end position="389"/>
    </location>
</feature>
<reference evidence="13" key="3">
    <citation type="submission" date="2016-03" db="UniProtKB">
        <authorList>
            <consortium name="EnsemblProtists"/>
        </authorList>
    </citation>
    <scope>IDENTIFICATION</scope>
</reference>
<dbReference type="HOGENOM" id="CLU_003574_1_0_1"/>
<feature type="compositionally biased region" description="Basic and acidic residues" evidence="10">
    <location>
        <begin position="132"/>
        <end position="159"/>
    </location>
</feature>
<evidence type="ECO:0000256" key="10">
    <source>
        <dbReference type="SAM" id="MobiDB-lite"/>
    </source>
</evidence>
<dbReference type="InterPro" id="IPR027417">
    <property type="entry name" value="P-loop_NTPase"/>
</dbReference>
<protein>
    <recommendedName>
        <fullName evidence="4 9">Replication factor C subunit 1</fullName>
    </recommendedName>
</protein>
<dbReference type="InterPro" id="IPR001357">
    <property type="entry name" value="BRCT_dom"/>
</dbReference>
<feature type="compositionally biased region" description="Basic and acidic residues" evidence="10">
    <location>
        <begin position="421"/>
        <end position="432"/>
    </location>
</feature>
<dbReference type="GO" id="GO:0003677">
    <property type="term" value="F:DNA binding"/>
    <property type="evidence" value="ECO:0007669"/>
    <property type="project" value="InterPro"/>
</dbReference>
<feature type="compositionally biased region" description="Low complexity" evidence="10">
    <location>
        <begin position="1024"/>
        <end position="1036"/>
    </location>
</feature>
<evidence type="ECO:0000256" key="8">
    <source>
        <dbReference type="ARBA" id="ARBA00023242"/>
    </source>
</evidence>
<feature type="region of interest" description="Disordered" evidence="10">
    <location>
        <begin position="973"/>
        <end position="1046"/>
    </location>
</feature>
<feature type="compositionally biased region" description="Basic and acidic residues" evidence="10">
    <location>
        <begin position="295"/>
        <end position="309"/>
    </location>
</feature>
<dbReference type="InterPro" id="IPR047854">
    <property type="entry name" value="RFC_lid"/>
</dbReference>
<feature type="region of interest" description="Disordered" evidence="10">
    <location>
        <begin position="393"/>
        <end position="457"/>
    </location>
</feature>
<dbReference type="Gene3D" id="3.40.50.300">
    <property type="entry name" value="P-loop containing nucleotide triphosphate hydrolases"/>
    <property type="match status" value="1"/>
</dbReference>
<evidence type="ECO:0000256" key="1">
    <source>
        <dbReference type="ARBA" id="ARBA00004123"/>
    </source>
</evidence>